<dbReference type="EMBL" id="JAINDJ010000002">
    <property type="protein sequence ID" value="KAG9457619.1"/>
    <property type="molecule type" value="Genomic_DNA"/>
</dbReference>
<organism evidence="1 2">
    <name type="scientific">Aristolochia fimbriata</name>
    <name type="common">White veined hardy Dutchman's pipe vine</name>
    <dbReference type="NCBI Taxonomy" id="158543"/>
    <lineage>
        <taxon>Eukaryota</taxon>
        <taxon>Viridiplantae</taxon>
        <taxon>Streptophyta</taxon>
        <taxon>Embryophyta</taxon>
        <taxon>Tracheophyta</taxon>
        <taxon>Spermatophyta</taxon>
        <taxon>Magnoliopsida</taxon>
        <taxon>Magnoliidae</taxon>
        <taxon>Piperales</taxon>
        <taxon>Aristolochiaceae</taxon>
        <taxon>Aristolochia</taxon>
    </lineage>
</organism>
<protein>
    <submittedName>
        <fullName evidence="1">Uncharacterized protein</fullName>
    </submittedName>
</protein>
<dbReference type="Proteomes" id="UP000825729">
    <property type="component" value="Unassembled WGS sequence"/>
</dbReference>
<sequence>MAEPANSASLCPSVGKTATRLYLWAPFRVKLGRITRENRVLCPLKHGLGGAVFRAARGLRDAEGVQLSDVASREPSMFASSYLALNETEVRDFCVNERVDKFPRGPTVESPCTWARRARLTFRAIYRKRTPGRGSCKMFGFGLGRGPTMGQMDYLI</sequence>
<dbReference type="AlphaFoldDB" id="A0AAV7F9I4"/>
<comment type="caution">
    <text evidence="1">The sequence shown here is derived from an EMBL/GenBank/DDBJ whole genome shotgun (WGS) entry which is preliminary data.</text>
</comment>
<name>A0AAV7F9I4_ARIFI</name>
<keyword evidence="2" id="KW-1185">Reference proteome</keyword>
<accession>A0AAV7F9I4</accession>
<gene>
    <name evidence="1" type="ORF">H6P81_002127</name>
</gene>
<evidence type="ECO:0000313" key="2">
    <source>
        <dbReference type="Proteomes" id="UP000825729"/>
    </source>
</evidence>
<reference evidence="1 2" key="1">
    <citation type="submission" date="2021-07" db="EMBL/GenBank/DDBJ databases">
        <title>The Aristolochia fimbriata genome: insights into angiosperm evolution, floral development and chemical biosynthesis.</title>
        <authorList>
            <person name="Jiao Y."/>
        </authorList>
    </citation>
    <scope>NUCLEOTIDE SEQUENCE [LARGE SCALE GENOMIC DNA]</scope>
    <source>
        <strain evidence="1">IBCAS-2021</strain>
        <tissue evidence="1">Leaf</tissue>
    </source>
</reference>
<proteinExistence type="predicted"/>
<evidence type="ECO:0000313" key="1">
    <source>
        <dbReference type="EMBL" id="KAG9457619.1"/>
    </source>
</evidence>